<dbReference type="Gene3D" id="3.40.50.720">
    <property type="entry name" value="NAD(P)-binding Rossmann-like Domain"/>
    <property type="match status" value="1"/>
</dbReference>
<protein>
    <recommendedName>
        <fullName evidence="1">NAD(P)-binding domain-containing protein</fullName>
    </recommendedName>
</protein>
<reference evidence="2 3" key="1">
    <citation type="journal article" date="2016" name="Nat. Commun.">
        <title>Thousands of microbial genomes shed light on interconnected biogeochemical processes in an aquifer system.</title>
        <authorList>
            <person name="Anantharaman K."/>
            <person name="Brown C.T."/>
            <person name="Hug L.A."/>
            <person name="Sharon I."/>
            <person name="Castelle C.J."/>
            <person name="Probst A.J."/>
            <person name="Thomas B.C."/>
            <person name="Singh A."/>
            <person name="Wilkins M.J."/>
            <person name="Karaoz U."/>
            <person name="Brodie E.L."/>
            <person name="Williams K.H."/>
            <person name="Hubbard S.S."/>
            <person name="Banfield J.F."/>
        </authorList>
    </citation>
    <scope>NUCLEOTIDE SEQUENCE [LARGE SCALE GENOMIC DNA]</scope>
</reference>
<proteinExistence type="predicted"/>
<evidence type="ECO:0000259" key="1">
    <source>
        <dbReference type="Pfam" id="PF16363"/>
    </source>
</evidence>
<name>A0A1F5R9L4_9BACT</name>
<dbReference type="Proteomes" id="UP000177230">
    <property type="component" value="Unassembled WGS sequence"/>
</dbReference>
<comment type="caution">
    <text evidence="2">The sequence shown here is derived from an EMBL/GenBank/DDBJ whole genome shotgun (WGS) entry which is preliminary data.</text>
</comment>
<dbReference type="EMBL" id="MFFM01000037">
    <property type="protein sequence ID" value="OGF11129.1"/>
    <property type="molecule type" value="Genomic_DNA"/>
</dbReference>
<dbReference type="Gene3D" id="3.90.25.10">
    <property type="entry name" value="UDP-galactose 4-epimerase, domain 1"/>
    <property type="match status" value="1"/>
</dbReference>
<dbReference type="Pfam" id="PF16363">
    <property type="entry name" value="GDP_Man_Dehyd"/>
    <property type="match status" value="1"/>
</dbReference>
<evidence type="ECO:0000313" key="3">
    <source>
        <dbReference type="Proteomes" id="UP000177230"/>
    </source>
</evidence>
<dbReference type="CDD" id="cd05260">
    <property type="entry name" value="GDP_MD_SDR_e"/>
    <property type="match status" value="1"/>
</dbReference>
<dbReference type="SUPFAM" id="SSF51735">
    <property type="entry name" value="NAD(P)-binding Rossmann-fold domains"/>
    <property type="match status" value="1"/>
</dbReference>
<dbReference type="PANTHER" id="PTHR43000">
    <property type="entry name" value="DTDP-D-GLUCOSE 4,6-DEHYDRATASE-RELATED"/>
    <property type="match status" value="1"/>
</dbReference>
<feature type="domain" description="NAD(P)-binding" evidence="1">
    <location>
        <begin position="4"/>
        <end position="303"/>
    </location>
</feature>
<sequence length="312" mass="34649">MRVFITGIEGFVGHHLAGRLISSGHEVSGSYFDEPAVGDLKDRCALFRIDLRNGQGLHQALTTVRPQCLYHLAAQSSPAVSFKKPVDTFEINVIGLVNLLEEVRRTAPECKLVMVSSCEVYGLTDTPDPVQEDHPYNAASPYAVSKISQEQLAIQYFNTYQMNTIVARAFPHTGPGQPEMFALPSFAKQIAGIAKHGSDPVVMVGNLSARRDISDVRDIVKAYVLLAESGKIGEVYNVCSGKNITIQQALETLIKISGKKIEVRTDPQRFRPLDLPILWGDNSKITQQTGWQPEYGIEQTLKDLYQYWLDRA</sequence>
<dbReference type="InterPro" id="IPR016040">
    <property type="entry name" value="NAD(P)-bd_dom"/>
</dbReference>
<evidence type="ECO:0000313" key="2">
    <source>
        <dbReference type="EMBL" id="OGF11129.1"/>
    </source>
</evidence>
<gene>
    <name evidence="2" type="ORF">A2024_07640</name>
</gene>
<organism evidence="2 3">
    <name type="scientific">Candidatus Edwardsbacteria bacterium GWF2_54_11</name>
    <dbReference type="NCBI Taxonomy" id="1817851"/>
    <lineage>
        <taxon>Bacteria</taxon>
        <taxon>Candidatus Edwardsiibacteriota</taxon>
    </lineage>
</organism>
<dbReference type="InterPro" id="IPR036291">
    <property type="entry name" value="NAD(P)-bd_dom_sf"/>
</dbReference>
<dbReference type="AlphaFoldDB" id="A0A1F5R9L4"/>
<accession>A0A1F5R9L4</accession>